<feature type="compositionally biased region" description="Low complexity" evidence="7">
    <location>
        <begin position="295"/>
        <end position="314"/>
    </location>
</feature>
<dbReference type="PANTHER" id="PTHR12534:SF0">
    <property type="entry name" value="SMALL RIBOSOMAL SUBUNIT PROTEIN US2M"/>
    <property type="match status" value="1"/>
</dbReference>
<dbReference type="InterPro" id="IPR001865">
    <property type="entry name" value="Ribosomal_uS2"/>
</dbReference>
<evidence type="ECO:0000256" key="3">
    <source>
        <dbReference type="ARBA" id="ARBA00023274"/>
    </source>
</evidence>
<dbReference type="AlphaFoldDB" id="A0A1F5YDW2"/>
<dbReference type="FunFam" id="1.10.287.610:FF:000001">
    <property type="entry name" value="30S ribosomal protein S2"/>
    <property type="match status" value="1"/>
</dbReference>
<dbReference type="GO" id="GO:0022627">
    <property type="term" value="C:cytosolic small ribosomal subunit"/>
    <property type="evidence" value="ECO:0007669"/>
    <property type="project" value="TreeGrafter"/>
</dbReference>
<dbReference type="PRINTS" id="PR00395">
    <property type="entry name" value="RIBOSOMALS2"/>
</dbReference>
<dbReference type="GO" id="GO:0003735">
    <property type="term" value="F:structural constituent of ribosome"/>
    <property type="evidence" value="ECO:0007669"/>
    <property type="project" value="InterPro"/>
</dbReference>
<dbReference type="PANTHER" id="PTHR12534">
    <property type="entry name" value="30S RIBOSOMAL PROTEIN S2 PROKARYOTIC AND ORGANELLAR"/>
    <property type="match status" value="1"/>
</dbReference>
<evidence type="ECO:0000256" key="6">
    <source>
        <dbReference type="RuleBase" id="RU003631"/>
    </source>
</evidence>
<dbReference type="GO" id="GO:0006412">
    <property type="term" value="P:translation"/>
    <property type="evidence" value="ECO:0007669"/>
    <property type="project" value="UniProtKB-UniRule"/>
</dbReference>
<accession>A0A1F5YDW2</accession>
<dbReference type="Pfam" id="PF00318">
    <property type="entry name" value="Ribosomal_S2"/>
    <property type="match status" value="1"/>
</dbReference>
<feature type="compositionally biased region" description="Basic and acidic residues" evidence="7">
    <location>
        <begin position="315"/>
        <end position="348"/>
    </location>
</feature>
<evidence type="ECO:0000256" key="1">
    <source>
        <dbReference type="ARBA" id="ARBA00006242"/>
    </source>
</evidence>
<dbReference type="CDD" id="cd01425">
    <property type="entry name" value="RPS2"/>
    <property type="match status" value="1"/>
</dbReference>
<evidence type="ECO:0000313" key="8">
    <source>
        <dbReference type="EMBL" id="OGF98368.1"/>
    </source>
</evidence>
<feature type="compositionally biased region" description="Basic residues" evidence="7">
    <location>
        <begin position="265"/>
        <end position="275"/>
    </location>
</feature>
<dbReference type="HAMAP" id="MF_00291_B">
    <property type="entry name" value="Ribosomal_uS2_B"/>
    <property type="match status" value="1"/>
</dbReference>
<feature type="region of interest" description="Disordered" evidence="7">
    <location>
        <begin position="232"/>
        <end position="398"/>
    </location>
</feature>
<keyword evidence="2 5" id="KW-0689">Ribosomal protein</keyword>
<name>A0A1F5YDW2_9BACT</name>
<evidence type="ECO:0000256" key="4">
    <source>
        <dbReference type="ARBA" id="ARBA00035256"/>
    </source>
</evidence>
<evidence type="ECO:0000256" key="5">
    <source>
        <dbReference type="HAMAP-Rule" id="MF_00291"/>
    </source>
</evidence>
<evidence type="ECO:0000313" key="9">
    <source>
        <dbReference type="Proteomes" id="UP000176992"/>
    </source>
</evidence>
<reference evidence="8 9" key="1">
    <citation type="journal article" date="2016" name="Nat. Commun.">
        <title>Thousands of microbial genomes shed light on interconnected biogeochemical processes in an aquifer system.</title>
        <authorList>
            <person name="Anantharaman K."/>
            <person name="Brown C.T."/>
            <person name="Hug L.A."/>
            <person name="Sharon I."/>
            <person name="Castelle C.J."/>
            <person name="Probst A.J."/>
            <person name="Thomas B.C."/>
            <person name="Singh A."/>
            <person name="Wilkins M.J."/>
            <person name="Karaoz U."/>
            <person name="Brodie E.L."/>
            <person name="Williams K.H."/>
            <person name="Hubbard S.S."/>
            <person name="Banfield J.F."/>
        </authorList>
    </citation>
    <scope>NUCLEOTIDE SEQUENCE [LARGE SCALE GENOMIC DNA]</scope>
</reference>
<sequence length="398" mass="44053">MAFPSIQDLLESGVHFGHQTRRWNPKMKKFIFAERNGIHIIDLKKTLNHLKKASDRVHDIAEKGGTILFVGTKKQLRDIIRDEALRCGMYYVNERWLGGMITNFQTIKKNIRRLRELERMRDEGEFETRTKKEGLSLQRELLKLQRTLDGIKLLTDVPDAIFVVDAQKEKIAVSEANKIGIPLIALIDTNADPEKINFPVAGNDDAIRSVKMITQTIADAVLDGKAKYTERAELEKQTRETAAAQSEERREEGAPARGGQDQPRRTRPRRRHGKKRPIEEMAGQGAPRAPRMPEGKAVQVPAAAAEPAKIAGKPEAPRKEHPVADKSAERGAEAKAAKEAKAPAKEQTAKAARPAAKPAPKSAPGEGKKAESAEKKAPAPARKQGEKSGSRPKEKASE</sequence>
<proteinExistence type="inferred from homology"/>
<keyword evidence="3 5" id="KW-0687">Ribonucleoprotein</keyword>
<comment type="similarity">
    <text evidence="1 5 6">Belongs to the universal ribosomal protein uS2 family.</text>
</comment>
<evidence type="ECO:0000256" key="2">
    <source>
        <dbReference type="ARBA" id="ARBA00022980"/>
    </source>
</evidence>
<dbReference type="NCBIfam" id="TIGR01011">
    <property type="entry name" value="rpsB_bact"/>
    <property type="match status" value="1"/>
</dbReference>
<dbReference type="InterPro" id="IPR023591">
    <property type="entry name" value="Ribosomal_uS2_flav_dom_sf"/>
</dbReference>
<dbReference type="PROSITE" id="PS00963">
    <property type="entry name" value="RIBOSOMAL_S2_2"/>
    <property type="match status" value="1"/>
</dbReference>
<dbReference type="InterPro" id="IPR005706">
    <property type="entry name" value="Ribosomal_uS2_bac/mit/plastid"/>
</dbReference>
<dbReference type="SUPFAM" id="SSF52313">
    <property type="entry name" value="Ribosomal protein S2"/>
    <property type="match status" value="1"/>
</dbReference>
<dbReference type="Gene3D" id="1.10.287.610">
    <property type="entry name" value="Helix hairpin bin"/>
    <property type="match status" value="1"/>
</dbReference>
<organism evidence="8 9">
    <name type="scientific">Candidatus Glassbacteria bacterium GWA2_58_10</name>
    <dbReference type="NCBI Taxonomy" id="1817865"/>
    <lineage>
        <taxon>Bacteria</taxon>
        <taxon>Candidatus Glassiibacteriota</taxon>
    </lineage>
</organism>
<feature type="compositionally biased region" description="Basic and acidic residues" evidence="7">
    <location>
        <begin position="366"/>
        <end position="398"/>
    </location>
</feature>
<dbReference type="Proteomes" id="UP000176992">
    <property type="component" value="Unassembled WGS sequence"/>
</dbReference>
<dbReference type="Gene3D" id="3.40.50.10490">
    <property type="entry name" value="Glucose-6-phosphate isomerase like protein, domain 1"/>
    <property type="match status" value="1"/>
</dbReference>
<dbReference type="EMBL" id="MFIV01000118">
    <property type="protein sequence ID" value="OGF98368.1"/>
    <property type="molecule type" value="Genomic_DNA"/>
</dbReference>
<gene>
    <name evidence="5" type="primary">rpsB</name>
    <name evidence="8" type="ORF">A2Z86_08910</name>
</gene>
<comment type="caution">
    <text evidence="8">The sequence shown here is derived from an EMBL/GenBank/DDBJ whole genome shotgun (WGS) entry which is preliminary data.</text>
</comment>
<dbReference type="InterPro" id="IPR018130">
    <property type="entry name" value="Ribosomal_uS2_CS"/>
</dbReference>
<dbReference type="PROSITE" id="PS00962">
    <property type="entry name" value="RIBOSOMAL_S2_1"/>
    <property type="match status" value="1"/>
</dbReference>
<feature type="compositionally biased region" description="Low complexity" evidence="7">
    <location>
        <begin position="349"/>
        <end position="365"/>
    </location>
</feature>
<protein>
    <recommendedName>
        <fullName evidence="4 5">Small ribosomal subunit protein uS2</fullName>
    </recommendedName>
</protein>
<evidence type="ECO:0000256" key="7">
    <source>
        <dbReference type="SAM" id="MobiDB-lite"/>
    </source>
</evidence>